<dbReference type="EMBL" id="CP003629">
    <property type="protein sequence ID" value="AFQ42474.1"/>
    <property type="molecule type" value="Genomic_DNA"/>
</dbReference>
<protein>
    <submittedName>
        <fullName evidence="1">Uncharacterized protein</fullName>
    </submittedName>
</protein>
<proteinExistence type="predicted"/>
<evidence type="ECO:0000313" key="2">
    <source>
        <dbReference type="Proteomes" id="UP000005262"/>
    </source>
</evidence>
<dbReference type="STRING" id="768704.Desmer_0424"/>
<dbReference type="HOGENOM" id="CLU_3232668_0_0_9"/>
<organism evidence="1 2">
    <name type="scientific">Desulfosporosinus meridiei (strain ATCC BAA-275 / DSM 13257 / KCTC 12902 / NCIMB 13706 / S10)</name>
    <dbReference type="NCBI Taxonomy" id="768704"/>
    <lineage>
        <taxon>Bacteria</taxon>
        <taxon>Bacillati</taxon>
        <taxon>Bacillota</taxon>
        <taxon>Clostridia</taxon>
        <taxon>Eubacteriales</taxon>
        <taxon>Desulfitobacteriaceae</taxon>
        <taxon>Desulfosporosinus</taxon>
    </lineage>
</organism>
<gene>
    <name evidence="1" type="ordered locus">Desmer_0424</name>
</gene>
<sequence length="43" mass="5155">MRNLSLFVFQYFCFYKWDKFLINAYIIIKVGYIKGNAIKGLNT</sequence>
<dbReference type="KEGG" id="dmi:Desmer_0424"/>
<accession>J7IQM1</accession>
<reference evidence="1 2" key="1">
    <citation type="journal article" date="2012" name="J. Bacteriol.">
        <title>Complete genome sequences of Desulfosporosinus orientis DSM765T, Desulfosporosinus youngiae DSM17734T, Desulfosporosinus meridiei DSM13257T, and Desulfosporosinus acidiphilus DSM22704T.</title>
        <authorList>
            <person name="Pester M."/>
            <person name="Brambilla E."/>
            <person name="Alazard D."/>
            <person name="Rattei T."/>
            <person name="Weinmaier T."/>
            <person name="Han J."/>
            <person name="Lucas S."/>
            <person name="Lapidus A."/>
            <person name="Cheng J.F."/>
            <person name="Goodwin L."/>
            <person name="Pitluck S."/>
            <person name="Peters L."/>
            <person name="Ovchinnikova G."/>
            <person name="Teshima H."/>
            <person name="Detter J.C."/>
            <person name="Han C.S."/>
            <person name="Tapia R."/>
            <person name="Land M.L."/>
            <person name="Hauser L."/>
            <person name="Kyrpides N.C."/>
            <person name="Ivanova N.N."/>
            <person name="Pagani I."/>
            <person name="Huntmann M."/>
            <person name="Wei C.L."/>
            <person name="Davenport K.W."/>
            <person name="Daligault H."/>
            <person name="Chain P.S."/>
            <person name="Chen A."/>
            <person name="Mavromatis K."/>
            <person name="Markowitz V."/>
            <person name="Szeto E."/>
            <person name="Mikhailova N."/>
            <person name="Pati A."/>
            <person name="Wagner M."/>
            <person name="Woyke T."/>
            <person name="Ollivier B."/>
            <person name="Klenk H.P."/>
            <person name="Spring S."/>
            <person name="Loy A."/>
        </authorList>
    </citation>
    <scope>NUCLEOTIDE SEQUENCE [LARGE SCALE GENOMIC DNA]</scope>
    <source>
        <strain evidence="2">ATCC BAA-275 / DSM 13257 / NCIMB 13706 / S10</strain>
    </source>
</reference>
<dbReference type="Proteomes" id="UP000005262">
    <property type="component" value="Chromosome"/>
</dbReference>
<reference evidence="2" key="2">
    <citation type="submission" date="2012-08" db="EMBL/GenBank/DDBJ databases">
        <title>Finished genome of Desulfosporosinus meridiei DSM 13257.</title>
        <authorList>
            <person name="Huntemann M."/>
            <person name="Wei C.-L."/>
            <person name="Han J."/>
            <person name="Detter J.C."/>
            <person name="Han C."/>
            <person name="Davenport K."/>
            <person name="Daligault H."/>
            <person name="Erkkila T."/>
            <person name="Gu W."/>
            <person name="Munk A.C.C."/>
            <person name="Teshima H."/>
            <person name="Xu Y."/>
            <person name="Chain P."/>
            <person name="Tapia R."/>
            <person name="Chen A."/>
            <person name="Krypides N."/>
            <person name="Mavromatis K."/>
            <person name="Markowitz V."/>
            <person name="Szeto E."/>
            <person name="Ivanova N."/>
            <person name="Mikhailova N."/>
            <person name="Ovchinnikova G."/>
            <person name="Pagani I."/>
            <person name="Pati A."/>
            <person name="Goodwin L."/>
            <person name="Peters L."/>
            <person name="Pitluck S."/>
            <person name="Woyke T."/>
            <person name="Pester M."/>
            <person name="Spring S."/>
            <person name="Ollivier B."/>
            <person name="Rattei T."/>
            <person name="Klenk H.-P."/>
            <person name="Wagner M."/>
            <person name="Loy A."/>
        </authorList>
    </citation>
    <scope>NUCLEOTIDE SEQUENCE [LARGE SCALE GENOMIC DNA]</scope>
    <source>
        <strain evidence="2">ATCC BAA-275 / DSM 13257 / NCIMB 13706 / S10</strain>
    </source>
</reference>
<evidence type="ECO:0000313" key="1">
    <source>
        <dbReference type="EMBL" id="AFQ42474.1"/>
    </source>
</evidence>
<keyword evidence="2" id="KW-1185">Reference proteome</keyword>
<dbReference type="AlphaFoldDB" id="J7IQM1"/>
<name>J7IQM1_DESMD</name>